<protein>
    <recommendedName>
        <fullName evidence="3">Tetratricopeptide repeat-containing protein</fullName>
    </recommendedName>
</protein>
<evidence type="ECO:0008006" key="3">
    <source>
        <dbReference type="Google" id="ProtNLM"/>
    </source>
</evidence>
<accession>A0A345UHD5</accession>
<dbReference type="SUPFAM" id="SSF48452">
    <property type="entry name" value="TPR-like"/>
    <property type="match status" value="1"/>
</dbReference>
<dbReference type="AlphaFoldDB" id="A0A345UHD5"/>
<keyword evidence="2" id="KW-1185">Reference proteome</keyword>
<sequence>MYQPDPDLRELIRPYLFLRTIPERGGFSDVFIQLLIILHTKSYLPFPMYRFTATTAAVLFFLMMMTTACSDAGSQNQSGDGELQAVPDGPLTVQVQFLVDEDRYEEALTKLRKEDGSNPEIMVMLRDTHLHYGTWLMYHAEMIHMTERMPMALAHFRRVLELDPQNRQAQANIRQIEDIYQSMNREIPQGVAE</sequence>
<dbReference type="EMBL" id="CP027806">
    <property type="protein sequence ID" value="AXI99886.1"/>
    <property type="molecule type" value="Genomic_DNA"/>
</dbReference>
<proteinExistence type="predicted"/>
<gene>
    <name evidence="1" type="ORF">CYPRO_0602</name>
</gene>
<organism evidence="1 2">
    <name type="scientific">Cyclonatronum proteinivorum</name>
    <dbReference type="NCBI Taxonomy" id="1457365"/>
    <lineage>
        <taxon>Bacteria</taxon>
        <taxon>Pseudomonadati</taxon>
        <taxon>Balneolota</taxon>
        <taxon>Balneolia</taxon>
        <taxon>Balneolales</taxon>
        <taxon>Cyclonatronaceae</taxon>
        <taxon>Cyclonatronum</taxon>
    </lineage>
</organism>
<evidence type="ECO:0000313" key="1">
    <source>
        <dbReference type="EMBL" id="AXI99886.1"/>
    </source>
</evidence>
<name>A0A345UHD5_9BACT</name>
<dbReference type="InterPro" id="IPR011990">
    <property type="entry name" value="TPR-like_helical_dom_sf"/>
</dbReference>
<dbReference type="Gene3D" id="1.25.40.10">
    <property type="entry name" value="Tetratricopeptide repeat domain"/>
    <property type="match status" value="1"/>
</dbReference>
<reference evidence="1 2" key="1">
    <citation type="submission" date="2018-03" db="EMBL/GenBank/DDBJ databases">
        <title>Phenotypic and genomic properties of Cyclonatronum proteinivorum gen. nov., sp. nov., a haloalkaliphilic bacteroidete from soda lakes possessing Na+-translocating rhodopsin.</title>
        <authorList>
            <person name="Toshchakov S.V."/>
            <person name="Korzhenkov A."/>
            <person name="Samarov N.I."/>
            <person name="Kublanov I.V."/>
            <person name="Muntyan M.S."/>
            <person name="Sorokin D.Y."/>
        </authorList>
    </citation>
    <scope>NUCLEOTIDE SEQUENCE [LARGE SCALE GENOMIC DNA]</scope>
    <source>
        <strain evidence="1 2">Omega</strain>
    </source>
</reference>
<evidence type="ECO:0000313" key="2">
    <source>
        <dbReference type="Proteomes" id="UP000254808"/>
    </source>
</evidence>
<dbReference type="KEGG" id="cprv:CYPRO_0602"/>
<dbReference type="Proteomes" id="UP000254808">
    <property type="component" value="Chromosome"/>
</dbReference>